<dbReference type="PANTHER" id="PTHR48081:SF33">
    <property type="entry name" value="KYNURENINE FORMAMIDASE"/>
    <property type="match status" value="1"/>
</dbReference>
<dbReference type="Proteomes" id="UP000485058">
    <property type="component" value="Unassembled WGS sequence"/>
</dbReference>
<dbReference type="SUPFAM" id="SSF53474">
    <property type="entry name" value="alpha/beta-Hydrolases"/>
    <property type="match status" value="1"/>
</dbReference>
<gene>
    <name evidence="2" type="ORF">HaLaN_00246</name>
</gene>
<dbReference type="InterPro" id="IPR029058">
    <property type="entry name" value="AB_hydrolase_fold"/>
</dbReference>
<dbReference type="GO" id="GO:0016787">
    <property type="term" value="F:hydrolase activity"/>
    <property type="evidence" value="ECO:0007669"/>
    <property type="project" value="UniProtKB-KW"/>
</dbReference>
<dbReference type="EMBL" id="BLLF01000007">
    <property type="protein sequence ID" value="GFH05736.1"/>
    <property type="molecule type" value="Genomic_DNA"/>
</dbReference>
<accession>A0A699YF74</accession>
<comment type="caution">
    <text evidence="2">The sequence shown here is derived from an EMBL/GenBank/DDBJ whole genome shotgun (WGS) entry which is preliminary data.</text>
</comment>
<sequence length="76" mass="7921">MGLDPGAIQAVSAASGGAWSIGYKAWGAILAERLSAAGALVATIDYRNFPQGNALDMLQDVNTGISWVCRQTVPQQ</sequence>
<organism evidence="2 3">
    <name type="scientific">Haematococcus lacustris</name>
    <name type="common">Green alga</name>
    <name type="synonym">Haematococcus pluvialis</name>
    <dbReference type="NCBI Taxonomy" id="44745"/>
    <lineage>
        <taxon>Eukaryota</taxon>
        <taxon>Viridiplantae</taxon>
        <taxon>Chlorophyta</taxon>
        <taxon>core chlorophytes</taxon>
        <taxon>Chlorophyceae</taxon>
        <taxon>CS clade</taxon>
        <taxon>Chlamydomonadales</taxon>
        <taxon>Haematococcaceae</taxon>
        <taxon>Haematococcus</taxon>
    </lineage>
</organism>
<keyword evidence="3" id="KW-1185">Reference proteome</keyword>
<reference evidence="2 3" key="1">
    <citation type="submission" date="2020-02" db="EMBL/GenBank/DDBJ databases">
        <title>Draft genome sequence of Haematococcus lacustris strain NIES-144.</title>
        <authorList>
            <person name="Morimoto D."/>
            <person name="Nakagawa S."/>
            <person name="Yoshida T."/>
            <person name="Sawayama S."/>
        </authorList>
    </citation>
    <scope>NUCLEOTIDE SEQUENCE [LARGE SCALE GENOMIC DNA]</scope>
    <source>
        <strain evidence="2 3">NIES-144</strain>
    </source>
</reference>
<protein>
    <submittedName>
        <fullName evidence="2">Carboxylic ester hydrolase</fullName>
    </submittedName>
</protein>
<evidence type="ECO:0000313" key="3">
    <source>
        <dbReference type="Proteomes" id="UP000485058"/>
    </source>
</evidence>
<evidence type="ECO:0000313" key="2">
    <source>
        <dbReference type="EMBL" id="GFH05736.1"/>
    </source>
</evidence>
<name>A0A699YF74_HAELA</name>
<dbReference type="InterPro" id="IPR050300">
    <property type="entry name" value="GDXG_lipolytic_enzyme"/>
</dbReference>
<evidence type="ECO:0000256" key="1">
    <source>
        <dbReference type="ARBA" id="ARBA00022801"/>
    </source>
</evidence>
<dbReference type="Gene3D" id="3.40.50.1820">
    <property type="entry name" value="alpha/beta hydrolase"/>
    <property type="match status" value="1"/>
</dbReference>
<dbReference type="AlphaFoldDB" id="A0A699YF74"/>
<keyword evidence="1 2" id="KW-0378">Hydrolase</keyword>
<proteinExistence type="predicted"/>
<dbReference type="PANTHER" id="PTHR48081">
    <property type="entry name" value="AB HYDROLASE SUPERFAMILY PROTEIN C4A8.06C"/>
    <property type="match status" value="1"/>
</dbReference>